<gene>
    <name evidence="10" type="primary">mfeA</name>
    <name evidence="10" type="ORF">DFA_02002</name>
</gene>
<keyword evidence="11" id="KW-1185">Reference proteome</keyword>
<dbReference type="FunFam" id="3.40.50.720:FF:000185">
    <property type="entry name" value="peroxisomal multifunctional enzyme type 2"/>
    <property type="match status" value="1"/>
</dbReference>
<dbReference type="GeneID" id="14873701"/>
<dbReference type="PRINTS" id="PR00081">
    <property type="entry name" value="GDHRDH"/>
</dbReference>
<evidence type="ECO:0000259" key="9">
    <source>
        <dbReference type="SMART" id="SM00822"/>
    </source>
</evidence>
<dbReference type="PRINTS" id="PR00080">
    <property type="entry name" value="SDRFAMILY"/>
</dbReference>
<keyword evidence="7" id="KW-0576">Peroxisome</keyword>
<dbReference type="STRING" id="1054147.F4PRB8"/>
<sequence length="441" mass="46862">MSSELLFTDRVVIITGAGGGLGRVYALEFAKRGAKVVVNDLGTSSSGEGNNAKAADKVVNEIKAAGGQAVANYDSVEDGEKIAQTALNAFGRIDIVINNAGILRDVSFGKMTDQDWDLVYRVHVKGAYKLTRACWNHMRDNKYGRIIMTSSAAGLYGNFGQANYSSMKLALVGLSNTLSQEGKARNINVNAIAPVAGSRMTESVMPPEILQMMKPEFVVPLVLYLCHESTTESGSIFEVGAGWVSKVRFQRSAGVHNGNITPESIRDSWSQIESFDNPQYPTNATESVSGILSAVNNKPTTGPVLVKPTKPAASAAAAAAPASVKVDGFKASEIFEQIQRTIATDGAALVKKINGAYQIDIKNDAGKSQSWSIDLKNGNGSITVGPATAKQVTITVGDEDFVQIMTGKLNAQTAFMKSKLKISGNMNLATKLGAIMQKSKL</sequence>
<dbReference type="FunFam" id="3.30.1050.10:FF:000001">
    <property type="entry name" value="Putative Non-specific lipid-transfer protein"/>
    <property type="match status" value="1"/>
</dbReference>
<dbReference type="GO" id="GO:0016491">
    <property type="term" value="F:oxidoreductase activity"/>
    <property type="evidence" value="ECO:0007669"/>
    <property type="project" value="UniProtKB-KW"/>
</dbReference>
<dbReference type="Gene3D" id="3.40.50.720">
    <property type="entry name" value="NAD(P)-binding Rossmann-like Domain"/>
    <property type="match status" value="1"/>
</dbReference>
<protein>
    <submittedName>
        <fullName evidence="10">Peroxisomal multifunctional enzyme</fullName>
    </submittedName>
</protein>
<dbReference type="PANTHER" id="PTHR45024">
    <property type="entry name" value="DEHYDROGENASES, SHORT CHAIN"/>
    <property type="match status" value="1"/>
</dbReference>
<dbReference type="CDD" id="cd05353">
    <property type="entry name" value="hydroxyacyl-CoA-like_DH_SDR_c-like"/>
    <property type="match status" value="1"/>
</dbReference>
<evidence type="ECO:0000256" key="6">
    <source>
        <dbReference type="ARBA" id="ARBA00023098"/>
    </source>
</evidence>
<dbReference type="EMBL" id="GL883010">
    <property type="protein sequence ID" value="EGG22112.1"/>
    <property type="molecule type" value="Genomic_DNA"/>
</dbReference>
<evidence type="ECO:0000256" key="7">
    <source>
        <dbReference type="ARBA" id="ARBA00023140"/>
    </source>
</evidence>
<dbReference type="GO" id="GO:0140582">
    <property type="term" value="P:adenylate cyclase-activating G protein-coupled cAMP receptor signaling pathway"/>
    <property type="evidence" value="ECO:0007669"/>
    <property type="project" value="EnsemblProtists"/>
</dbReference>
<dbReference type="InterPro" id="IPR003033">
    <property type="entry name" value="SCP2_sterol-bd_dom"/>
</dbReference>
<dbReference type="InterPro" id="IPR002347">
    <property type="entry name" value="SDR_fam"/>
</dbReference>
<evidence type="ECO:0000256" key="4">
    <source>
        <dbReference type="ARBA" id="ARBA00022832"/>
    </source>
</evidence>
<evidence type="ECO:0000256" key="5">
    <source>
        <dbReference type="ARBA" id="ARBA00023002"/>
    </source>
</evidence>
<dbReference type="GO" id="GO:0006631">
    <property type="term" value="P:fatty acid metabolic process"/>
    <property type="evidence" value="ECO:0007669"/>
    <property type="project" value="UniProtKB-KW"/>
</dbReference>
<comment type="subcellular location">
    <subcellularLocation>
        <location evidence="1">Peroxisome</location>
    </subcellularLocation>
</comment>
<reference evidence="11" key="1">
    <citation type="journal article" date="2011" name="Genome Res.">
        <title>Phylogeny-wide analysis of social amoeba genomes highlights ancient origins for complex intercellular communication.</title>
        <authorList>
            <person name="Heidel A.J."/>
            <person name="Lawal H.M."/>
            <person name="Felder M."/>
            <person name="Schilde C."/>
            <person name="Helps N.R."/>
            <person name="Tunggal B."/>
            <person name="Rivero F."/>
            <person name="John U."/>
            <person name="Schleicher M."/>
            <person name="Eichinger L."/>
            <person name="Platzer M."/>
            <person name="Noegel A.A."/>
            <person name="Schaap P."/>
            <person name="Gloeckner G."/>
        </authorList>
    </citation>
    <scope>NUCLEOTIDE SEQUENCE [LARGE SCALE GENOMIC DNA]</scope>
    <source>
        <strain evidence="11">SH3</strain>
    </source>
</reference>
<dbReference type="InterPro" id="IPR036527">
    <property type="entry name" value="SCP2_sterol-bd_dom_sf"/>
</dbReference>
<evidence type="ECO:0000313" key="10">
    <source>
        <dbReference type="EMBL" id="EGG22112.1"/>
    </source>
</evidence>
<dbReference type="InterPro" id="IPR036291">
    <property type="entry name" value="NAD(P)-bd_dom_sf"/>
</dbReference>
<dbReference type="Pfam" id="PF02036">
    <property type="entry name" value="SCP2"/>
    <property type="match status" value="1"/>
</dbReference>
<evidence type="ECO:0000256" key="8">
    <source>
        <dbReference type="RuleBase" id="RU000363"/>
    </source>
</evidence>
<dbReference type="AlphaFoldDB" id="F4PRB8"/>
<evidence type="ECO:0000256" key="2">
    <source>
        <dbReference type="ARBA" id="ARBA00005005"/>
    </source>
</evidence>
<accession>F4PRB8</accession>
<keyword evidence="5" id="KW-0560">Oxidoreductase</keyword>
<proteinExistence type="inferred from homology"/>
<dbReference type="Gene3D" id="3.30.1050.10">
    <property type="entry name" value="SCP2 sterol-binding domain"/>
    <property type="match status" value="1"/>
</dbReference>
<dbReference type="GO" id="GO:0005777">
    <property type="term" value="C:peroxisome"/>
    <property type="evidence" value="ECO:0007669"/>
    <property type="project" value="UniProtKB-SubCell"/>
</dbReference>
<dbReference type="KEGG" id="dfa:DFA_02002"/>
<dbReference type="InterPro" id="IPR057326">
    <property type="entry name" value="KR_dom"/>
</dbReference>
<dbReference type="InterPro" id="IPR051687">
    <property type="entry name" value="Peroxisomal_Beta-Oxidation"/>
</dbReference>
<dbReference type="SMART" id="SM00822">
    <property type="entry name" value="PKS_KR"/>
    <property type="match status" value="1"/>
</dbReference>
<evidence type="ECO:0000256" key="3">
    <source>
        <dbReference type="ARBA" id="ARBA00006484"/>
    </source>
</evidence>
<dbReference type="SUPFAM" id="SSF55718">
    <property type="entry name" value="SCP-like"/>
    <property type="match status" value="1"/>
</dbReference>
<feature type="domain" description="Ketoreductase" evidence="9">
    <location>
        <begin position="10"/>
        <end position="198"/>
    </location>
</feature>
<comment type="similarity">
    <text evidence="3 8">Belongs to the short-chain dehydrogenases/reductases (SDR) family.</text>
</comment>
<keyword evidence="4" id="KW-0276">Fatty acid metabolism</keyword>
<dbReference type="GO" id="GO:0030587">
    <property type="term" value="P:sorocarp development"/>
    <property type="evidence" value="ECO:0007669"/>
    <property type="project" value="EnsemblProtists"/>
</dbReference>
<organism evidence="10 11">
    <name type="scientific">Cavenderia fasciculata</name>
    <name type="common">Slime mold</name>
    <name type="synonym">Dictyostelium fasciculatum</name>
    <dbReference type="NCBI Taxonomy" id="261658"/>
    <lineage>
        <taxon>Eukaryota</taxon>
        <taxon>Amoebozoa</taxon>
        <taxon>Evosea</taxon>
        <taxon>Eumycetozoa</taxon>
        <taxon>Dictyostelia</taxon>
        <taxon>Acytosteliales</taxon>
        <taxon>Cavenderiaceae</taxon>
        <taxon>Cavenderia</taxon>
    </lineage>
</organism>
<name>F4PRB8_CACFS</name>
<dbReference type="OrthoDB" id="3592703at2759"/>
<dbReference type="Gene3D" id="1.10.287.4290">
    <property type="match status" value="1"/>
</dbReference>
<evidence type="ECO:0000313" key="11">
    <source>
        <dbReference type="Proteomes" id="UP000007797"/>
    </source>
</evidence>
<dbReference type="SUPFAM" id="SSF51735">
    <property type="entry name" value="NAD(P)-binding Rossmann-fold domains"/>
    <property type="match status" value="1"/>
</dbReference>
<keyword evidence="6" id="KW-0443">Lipid metabolism</keyword>
<dbReference type="RefSeq" id="XP_004359963.1">
    <property type="nucleotide sequence ID" value="XM_004359906.1"/>
</dbReference>
<dbReference type="Pfam" id="PF00106">
    <property type="entry name" value="adh_short"/>
    <property type="match status" value="1"/>
</dbReference>
<dbReference type="PANTHER" id="PTHR45024:SF2">
    <property type="entry name" value="SCP2 DOMAIN-CONTAINING PROTEIN"/>
    <property type="match status" value="1"/>
</dbReference>
<evidence type="ECO:0000256" key="1">
    <source>
        <dbReference type="ARBA" id="ARBA00004275"/>
    </source>
</evidence>
<comment type="pathway">
    <text evidence="2">Lipid metabolism; fatty acid beta-oxidation.</text>
</comment>
<dbReference type="OMA" id="STNFFDM"/>
<dbReference type="Proteomes" id="UP000007797">
    <property type="component" value="Unassembled WGS sequence"/>
</dbReference>